<organism evidence="4 5">
    <name type="scientific">Kitasatospora nipponensis</name>
    <dbReference type="NCBI Taxonomy" id="258049"/>
    <lineage>
        <taxon>Bacteria</taxon>
        <taxon>Bacillati</taxon>
        <taxon>Actinomycetota</taxon>
        <taxon>Actinomycetes</taxon>
        <taxon>Kitasatosporales</taxon>
        <taxon>Streptomycetaceae</taxon>
        <taxon>Kitasatospora</taxon>
    </lineage>
</organism>
<dbReference type="InterPro" id="IPR054491">
    <property type="entry name" value="MGH1-like_GH"/>
</dbReference>
<dbReference type="InterPro" id="IPR048450">
    <property type="entry name" value="YgjK_N"/>
</dbReference>
<dbReference type="RefSeq" id="WP_344445468.1">
    <property type="nucleotide sequence ID" value="NZ_BAAALF010000165.1"/>
</dbReference>
<dbReference type="SUPFAM" id="SSF48208">
    <property type="entry name" value="Six-hairpin glycosidases"/>
    <property type="match status" value="1"/>
</dbReference>
<accession>A0ABN1WTB2</accession>
<keyword evidence="1" id="KW-0732">Signal</keyword>
<feature type="domain" description="Mannosylglycerate hydrolase MGH1-like glycoside hydrolase" evidence="3">
    <location>
        <begin position="350"/>
        <end position="710"/>
    </location>
</feature>
<comment type="caution">
    <text evidence="4">The sequence shown here is derived from an EMBL/GenBank/DDBJ whole genome shotgun (WGS) entry which is preliminary data.</text>
</comment>
<dbReference type="PANTHER" id="PTHR23403:SF1">
    <property type="entry name" value="TREHALASE"/>
    <property type="match status" value="1"/>
</dbReference>
<dbReference type="InterPro" id="IPR008928">
    <property type="entry name" value="6-hairpin_glycosidase_sf"/>
</dbReference>
<proteinExistence type="predicted"/>
<evidence type="ECO:0000256" key="1">
    <source>
        <dbReference type="SAM" id="SignalP"/>
    </source>
</evidence>
<dbReference type="Pfam" id="PF21152">
    <property type="entry name" value="YgjK_N"/>
    <property type="match status" value="1"/>
</dbReference>
<dbReference type="Gene3D" id="1.10.287.100">
    <property type="match status" value="1"/>
</dbReference>
<feature type="signal peptide" evidence="1">
    <location>
        <begin position="1"/>
        <end position="27"/>
    </location>
</feature>
<dbReference type="InterPro" id="IPR001661">
    <property type="entry name" value="Glyco_hydro_37"/>
</dbReference>
<evidence type="ECO:0000259" key="2">
    <source>
        <dbReference type="Pfam" id="PF21152"/>
    </source>
</evidence>
<dbReference type="Gene3D" id="1.50.10.10">
    <property type="match status" value="1"/>
</dbReference>
<evidence type="ECO:0000259" key="3">
    <source>
        <dbReference type="Pfam" id="PF22422"/>
    </source>
</evidence>
<gene>
    <name evidence="4" type="primary">ygjK</name>
    <name evidence="4" type="ORF">GCM10009665_62600</name>
</gene>
<dbReference type="InterPro" id="IPR012341">
    <property type="entry name" value="6hp_glycosidase-like_sf"/>
</dbReference>
<protein>
    <submittedName>
        <fullName evidence="4">Alpha-glucosidase</fullName>
    </submittedName>
</protein>
<sequence>MNRSLRAAATAVLVTAALTAAPPPALALDPPGGYADVLDLHGVPSAALPSGDGDVNPITVFADQGAWHAYALPGAGDRAQYGGFSGPLYIAQEYPWWLSRSFSRIQLSESGRTLDLAAGGTPVFVSLPGALSERYDLGGGLRLTLDLRFADDRTALVRAGLENDGPAARTLGVGWTGELLRPADEPMRSAPALAATGQGVAVSFARVRSTWDYLTDGTERFEVTHDAPVTSTVTGDSYRTDLTAPVRLAPGAHRSIDWAESYTFTADEAARARASVRTLLRHPQAAVEAGERRWRGYLAGATAGVPADRRRTAVKAVETLVTNWRSAAGALRHDGITPSISDKWFAGGFWSWDTWKQAVGTSRFDAPLAQSQIRAMFDYQVQPDDPERPQDAGMIPDCLFYNDPAHGGGNWNERNSKPPLAAWSVWQVYLAGHDLGFLRELYPKLVAYQQWWSRNRDHDGNGLAEYGATLDPANADAESTRQAAAWESGMDNAPRFDAQAGAATVANRSAAGAPLGYSLDQESVDLNSYLSADRGYLAQIAGRLGLTAEAARWRASAAALAAQVRGRMYDPATGWFYDTALGTGTPLVARGRGIEGAIPLWTGVASREQAAAVRGKLVDPGEFATPLPFPTVAASSPAFDATGYWRGAVWLDQAYFALTGLQRYGYRADARALTDRLLAGAQGLTGDQPIHENYDPLTGRALNSSNFSWSAALLLPLLAGDEGVDAGGDGGGDGGA</sequence>
<evidence type="ECO:0000313" key="4">
    <source>
        <dbReference type="EMBL" id="GAA1264696.1"/>
    </source>
</evidence>
<dbReference type="Gene3D" id="2.70.98.50">
    <property type="entry name" value="putative glycoside hydrolase family protein from bacillus halodurans"/>
    <property type="match status" value="1"/>
</dbReference>
<dbReference type="PANTHER" id="PTHR23403">
    <property type="entry name" value="TREHALASE"/>
    <property type="match status" value="1"/>
</dbReference>
<dbReference type="EMBL" id="BAAALF010000165">
    <property type="protein sequence ID" value="GAA1264696.1"/>
    <property type="molecule type" value="Genomic_DNA"/>
</dbReference>
<dbReference type="Pfam" id="PF22422">
    <property type="entry name" value="MGH1-like_GH"/>
    <property type="match status" value="1"/>
</dbReference>
<feature type="domain" description="Glucosidase YgjK N-terminal" evidence="2">
    <location>
        <begin position="44"/>
        <end position="294"/>
    </location>
</feature>
<name>A0ABN1WTB2_9ACTN</name>
<feature type="chain" id="PRO_5045277815" evidence="1">
    <location>
        <begin position="28"/>
        <end position="736"/>
    </location>
</feature>
<keyword evidence="5" id="KW-1185">Reference proteome</keyword>
<dbReference type="Proteomes" id="UP001500037">
    <property type="component" value="Unassembled WGS sequence"/>
</dbReference>
<evidence type="ECO:0000313" key="5">
    <source>
        <dbReference type="Proteomes" id="UP001500037"/>
    </source>
</evidence>
<reference evidence="4 5" key="1">
    <citation type="journal article" date="2019" name="Int. J. Syst. Evol. Microbiol.">
        <title>The Global Catalogue of Microorganisms (GCM) 10K type strain sequencing project: providing services to taxonomists for standard genome sequencing and annotation.</title>
        <authorList>
            <consortium name="The Broad Institute Genomics Platform"/>
            <consortium name="The Broad Institute Genome Sequencing Center for Infectious Disease"/>
            <person name="Wu L."/>
            <person name="Ma J."/>
        </authorList>
    </citation>
    <scope>NUCLEOTIDE SEQUENCE [LARGE SCALE GENOMIC DNA]</scope>
    <source>
        <strain evidence="4 5">JCM 13004</strain>
    </source>
</reference>